<evidence type="ECO:0000313" key="3">
    <source>
        <dbReference type="Proteomes" id="UP000029998"/>
    </source>
</evidence>
<dbReference type="EMBL" id="AVPU01000023">
    <property type="protein sequence ID" value="KGM53663.1"/>
    <property type="molecule type" value="Genomic_DNA"/>
</dbReference>
<evidence type="ECO:0000313" key="2">
    <source>
        <dbReference type="EMBL" id="KGM53663.1"/>
    </source>
</evidence>
<proteinExistence type="predicted"/>
<reference evidence="2 3" key="1">
    <citation type="submission" date="2013-08" db="EMBL/GenBank/DDBJ databases">
        <title>Genome sequencing of Lysobacter.</title>
        <authorList>
            <person name="Zhang S."/>
            <person name="Wang G."/>
        </authorList>
    </citation>
    <scope>NUCLEOTIDE SEQUENCE [LARGE SCALE GENOMIC DNA]</scope>
    <source>
        <strain evidence="2 3">GH1-9</strain>
    </source>
</reference>
<name>A0A0A0EU48_9GAMM</name>
<organism evidence="2 3">
    <name type="scientific">Lysobacter daejeonensis GH1-9</name>
    <dbReference type="NCBI Taxonomy" id="1385517"/>
    <lineage>
        <taxon>Bacteria</taxon>
        <taxon>Pseudomonadati</taxon>
        <taxon>Pseudomonadota</taxon>
        <taxon>Gammaproteobacteria</taxon>
        <taxon>Lysobacterales</taxon>
        <taxon>Lysobacteraceae</taxon>
        <taxon>Aerolutibacter</taxon>
    </lineage>
</organism>
<dbReference type="STRING" id="1385517.N800_07085"/>
<feature type="signal peptide" evidence="1">
    <location>
        <begin position="1"/>
        <end position="29"/>
    </location>
</feature>
<keyword evidence="1" id="KW-0732">Signal</keyword>
<comment type="caution">
    <text evidence="2">The sequence shown here is derived from an EMBL/GenBank/DDBJ whole genome shotgun (WGS) entry which is preliminary data.</text>
</comment>
<keyword evidence="3" id="KW-1185">Reference proteome</keyword>
<dbReference type="AlphaFoldDB" id="A0A0A0EU48"/>
<dbReference type="OrthoDB" id="6058241at2"/>
<dbReference type="Proteomes" id="UP000029998">
    <property type="component" value="Unassembled WGS sequence"/>
</dbReference>
<protein>
    <submittedName>
        <fullName evidence="2">Uncharacterized protein</fullName>
    </submittedName>
</protein>
<dbReference type="RefSeq" id="WP_036138843.1">
    <property type="nucleotide sequence ID" value="NZ_AVPU01000023.1"/>
</dbReference>
<accession>A0A0A0EU48</accession>
<gene>
    <name evidence="2" type="ORF">N800_07085</name>
</gene>
<feature type="chain" id="PRO_5001962436" evidence="1">
    <location>
        <begin position="30"/>
        <end position="161"/>
    </location>
</feature>
<dbReference type="eggNOG" id="ENOG5031IU4">
    <property type="taxonomic scope" value="Bacteria"/>
</dbReference>
<sequence>MTMLSRWLAPAVLATGLGVAGLTPAPAQAQRADDWVRVIVDVADVIYRSGHPYYRYGDYGYDDRLIVVRDRYGRPTYYRQVPRDYRAGPPYGKAHGYWRKGPGSRETVRCDSRGRCTSKYYDSRYDHRYDNRYYSDRYDRDRHDRRDRYWDGYRWRDRWDD</sequence>
<evidence type="ECO:0000256" key="1">
    <source>
        <dbReference type="SAM" id="SignalP"/>
    </source>
</evidence>